<dbReference type="InterPro" id="IPR001611">
    <property type="entry name" value="Leu-rich_rpt"/>
</dbReference>
<protein>
    <submittedName>
        <fullName evidence="1">Uncharacterized protein</fullName>
    </submittedName>
</protein>
<sequence length="78" mass="8656">ISQKTKSFGYSSTKLSKSLLPTTNVRTFLNDLSRNYLSGPIPREWGSSTRLVYIILENNGLLGTLPEALGNLSKVERL</sequence>
<proteinExistence type="predicted"/>
<name>A0A7J9C2H5_GOSGO</name>
<dbReference type="Proteomes" id="UP000593579">
    <property type="component" value="Unassembled WGS sequence"/>
</dbReference>
<comment type="caution">
    <text evidence="1">The sequence shown here is derived from an EMBL/GenBank/DDBJ whole genome shotgun (WGS) entry which is preliminary data.</text>
</comment>
<gene>
    <name evidence="1" type="ORF">Gogos_015708</name>
</gene>
<feature type="non-terminal residue" evidence="1">
    <location>
        <position position="1"/>
    </location>
</feature>
<dbReference type="SUPFAM" id="SSF52058">
    <property type="entry name" value="L domain-like"/>
    <property type="match status" value="1"/>
</dbReference>
<dbReference type="Gene3D" id="3.80.10.10">
    <property type="entry name" value="Ribonuclease Inhibitor"/>
    <property type="match status" value="1"/>
</dbReference>
<organism evidence="1 2">
    <name type="scientific">Gossypium gossypioides</name>
    <name type="common">Mexican cotton</name>
    <name type="synonym">Selera gossypioides</name>
    <dbReference type="NCBI Taxonomy" id="34282"/>
    <lineage>
        <taxon>Eukaryota</taxon>
        <taxon>Viridiplantae</taxon>
        <taxon>Streptophyta</taxon>
        <taxon>Embryophyta</taxon>
        <taxon>Tracheophyta</taxon>
        <taxon>Spermatophyta</taxon>
        <taxon>Magnoliopsida</taxon>
        <taxon>eudicotyledons</taxon>
        <taxon>Gunneridae</taxon>
        <taxon>Pentapetalae</taxon>
        <taxon>rosids</taxon>
        <taxon>malvids</taxon>
        <taxon>Malvales</taxon>
        <taxon>Malvaceae</taxon>
        <taxon>Malvoideae</taxon>
        <taxon>Gossypium</taxon>
    </lineage>
</organism>
<dbReference type="Pfam" id="PF00560">
    <property type="entry name" value="LRR_1"/>
    <property type="match status" value="1"/>
</dbReference>
<accession>A0A7J9C2H5</accession>
<evidence type="ECO:0000313" key="1">
    <source>
        <dbReference type="EMBL" id="MBA0742673.1"/>
    </source>
</evidence>
<evidence type="ECO:0000313" key="2">
    <source>
        <dbReference type="Proteomes" id="UP000593579"/>
    </source>
</evidence>
<dbReference type="InterPro" id="IPR032675">
    <property type="entry name" value="LRR_dom_sf"/>
</dbReference>
<dbReference type="EMBL" id="JABEZY010000007">
    <property type="protein sequence ID" value="MBA0742673.1"/>
    <property type="molecule type" value="Genomic_DNA"/>
</dbReference>
<keyword evidence="2" id="KW-1185">Reference proteome</keyword>
<reference evidence="1 2" key="1">
    <citation type="journal article" date="2019" name="Genome Biol. Evol.">
        <title>Insights into the evolution of the New World diploid cottons (Gossypium, subgenus Houzingenia) based on genome sequencing.</title>
        <authorList>
            <person name="Grover C.E."/>
            <person name="Arick M.A. 2nd"/>
            <person name="Thrash A."/>
            <person name="Conover J.L."/>
            <person name="Sanders W.S."/>
            <person name="Peterson D.G."/>
            <person name="Frelichowski J.E."/>
            <person name="Scheffler J.A."/>
            <person name="Scheffler B.E."/>
            <person name="Wendel J.F."/>
        </authorList>
    </citation>
    <scope>NUCLEOTIDE SEQUENCE [LARGE SCALE GENOMIC DNA]</scope>
    <source>
        <strain evidence="1">5</strain>
        <tissue evidence="1">Leaf</tissue>
    </source>
</reference>
<dbReference type="OrthoDB" id="1897577at2759"/>
<dbReference type="AlphaFoldDB" id="A0A7J9C2H5"/>